<gene>
    <name evidence="6" type="ORF">GCM10009710_26970</name>
</gene>
<keyword evidence="7" id="KW-1185">Reference proteome</keyword>
<dbReference type="InterPro" id="IPR001647">
    <property type="entry name" value="HTH_TetR"/>
</dbReference>
<keyword evidence="2 4" id="KW-0238">DNA-binding</keyword>
<evidence type="ECO:0000256" key="4">
    <source>
        <dbReference type="PROSITE-ProRule" id="PRU00335"/>
    </source>
</evidence>
<dbReference type="Gene3D" id="1.10.10.60">
    <property type="entry name" value="Homeodomain-like"/>
    <property type="match status" value="1"/>
</dbReference>
<keyword evidence="3" id="KW-0804">Transcription</keyword>
<dbReference type="Proteomes" id="UP001501057">
    <property type="component" value="Unassembled WGS sequence"/>
</dbReference>
<dbReference type="SUPFAM" id="SSF46689">
    <property type="entry name" value="Homeodomain-like"/>
    <property type="match status" value="1"/>
</dbReference>
<dbReference type="SUPFAM" id="SSF48498">
    <property type="entry name" value="Tetracyclin repressor-like, C-terminal domain"/>
    <property type="match status" value="1"/>
</dbReference>
<name>A0ABP4W7D9_9ACTN</name>
<proteinExistence type="predicted"/>
<feature type="DNA-binding region" description="H-T-H motif" evidence="4">
    <location>
        <begin position="28"/>
        <end position="47"/>
    </location>
</feature>
<evidence type="ECO:0000313" key="6">
    <source>
        <dbReference type="EMBL" id="GAA1745537.1"/>
    </source>
</evidence>
<dbReference type="InterPro" id="IPR036271">
    <property type="entry name" value="Tet_transcr_reg_TetR-rel_C_sf"/>
</dbReference>
<dbReference type="InterPro" id="IPR025996">
    <property type="entry name" value="MT1864/Rv1816-like_C"/>
</dbReference>
<keyword evidence="1" id="KW-0805">Transcription regulation</keyword>
<evidence type="ECO:0000313" key="7">
    <source>
        <dbReference type="Proteomes" id="UP001501057"/>
    </source>
</evidence>
<sequence length="188" mass="19985">MPRAGLTPDQLVVVAAALADRDGLDQVTVSAVARQVGVKPASVYAHLDGADDLLRRVTQLALREMAERAADAMAGRSGRDALEAWATAFRTYAFAHPGRYAASHRPLGRQDALAGAGPRHTSLSVAILRGYDVPERDHVHAVRLLGATIHGFLDLEAAGSFDHSAPPAADSWPRTIDALDALLRGWPS</sequence>
<reference evidence="7" key="1">
    <citation type="journal article" date="2019" name="Int. J. Syst. Evol. Microbiol.">
        <title>The Global Catalogue of Microorganisms (GCM) 10K type strain sequencing project: providing services to taxonomists for standard genome sequencing and annotation.</title>
        <authorList>
            <consortium name="The Broad Institute Genomics Platform"/>
            <consortium name="The Broad Institute Genome Sequencing Center for Infectious Disease"/>
            <person name="Wu L."/>
            <person name="Ma J."/>
        </authorList>
    </citation>
    <scope>NUCLEOTIDE SEQUENCE [LARGE SCALE GENOMIC DNA]</scope>
    <source>
        <strain evidence="7">JCM 13518</strain>
    </source>
</reference>
<evidence type="ECO:0000259" key="5">
    <source>
        <dbReference type="PROSITE" id="PS50977"/>
    </source>
</evidence>
<dbReference type="RefSeq" id="WP_344202507.1">
    <property type="nucleotide sequence ID" value="NZ_BAAAME010000004.1"/>
</dbReference>
<dbReference type="EMBL" id="BAAAME010000004">
    <property type="protein sequence ID" value="GAA1745537.1"/>
    <property type="molecule type" value="Genomic_DNA"/>
</dbReference>
<protein>
    <submittedName>
        <fullName evidence="6">TetR-like C-terminal domain-containing protein</fullName>
    </submittedName>
</protein>
<evidence type="ECO:0000256" key="2">
    <source>
        <dbReference type="ARBA" id="ARBA00023125"/>
    </source>
</evidence>
<dbReference type="Pfam" id="PF13305">
    <property type="entry name" value="TetR_C_33"/>
    <property type="match status" value="1"/>
</dbReference>
<accession>A0ABP4W7D9</accession>
<dbReference type="Gene3D" id="1.10.357.10">
    <property type="entry name" value="Tetracycline Repressor, domain 2"/>
    <property type="match status" value="1"/>
</dbReference>
<dbReference type="InterPro" id="IPR009057">
    <property type="entry name" value="Homeodomain-like_sf"/>
</dbReference>
<evidence type="ECO:0000256" key="1">
    <source>
        <dbReference type="ARBA" id="ARBA00023015"/>
    </source>
</evidence>
<comment type="caution">
    <text evidence="6">The sequence shown here is derived from an EMBL/GenBank/DDBJ whole genome shotgun (WGS) entry which is preliminary data.</text>
</comment>
<evidence type="ECO:0000256" key="3">
    <source>
        <dbReference type="ARBA" id="ARBA00023163"/>
    </source>
</evidence>
<organism evidence="6 7">
    <name type="scientific">Aeromicrobium alkaliterrae</name>
    <dbReference type="NCBI Taxonomy" id="302168"/>
    <lineage>
        <taxon>Bacteria</taxon>
        <taxon>Bacillati</taxon>
        <taxon>Actinomycetota</taxon>
        <taxon>Actinomycetes</taxon>
        <taxon>Propionibacteriales</taxon>
        <taxon>Nocardioidaceae</taxon>
        <taxon>Aeromicrobium</taxon>
    </lineage>
</organism>
<dbReference type="Pfam" id="PF00440">
    <property type="entry name" value="TetR_N"/>
    <property type="match status" value="1"/>
</dbReference>
<feature type="domain" description="HTH tetR-type" evidence="5">
    <location>
        <begin position="5"/>
        <end position="65"/>
    </location>
</feature>
<dbReference type="PROSITE" id="PS50977">
    <property type="entry name" value="HTH_TETR_2"/>
    <property type="match status" value="1"/>
</dbReference>